<reference evidence="4" key="1">
    <citation type="journal article" date="2019" name="Int. J. Syst. Evol. Microbiol.">
        <title>The Global Catalogue of Microorganisms (GCM) 10K type strain sequencing project: providing services to taxonomists for standard genome sequencing and annotation.</title>
        <authorList>
            <consortium name="The Broad Institute Genomics Platform"/>
            <consortium name="The Broad Institute Genome Sequencing Center for Infectious Disease"/>
            <person name="Wu L."/>
            <person name="Ma J."/>
        </authorList>
    </citation>
    <scope>NUCLEOTIDE SEQUENCE [LARGE SCALE GENOMIC DNA]</scope>
    <source>
        <strain evidence="4">CGMCC 1.12791</strain>
    </source>
</reference>
<dbReference type="Pfam" id="PF00583">
    <property type="entry name" value="Acetyltransf_1"/>
    <property type="match status" value="1"/>
</dbReference>
<proteinExistence type="predicted"/>
<dbReference type="CDD" id="cd04301">
    <property type="entry name" value="NAT_SF"/>
    <property type="match status" value="1"/>
</dbReference>
<dbReference type="SUPFAM" id="SSF55729">
    <property type="entry name" value="Acyl-CoA N-acyltransferases (Nat)"/>
    <property type="match status" value="1"/>
</dbReference>
<protein>
    <submittedName>
        <fullName evidence="3">N-acetyltransferase</fullName>
    </submittedName>
</protein>
<evidence type="ECO:0000313" key="4">
    <source>
        <dbReference type="Proteomes" id="UP000597341"/>
    </source>
</evidence>
<dbReference type="RefSeq" id="WP_191279573.1">
    <property type="nucleotide sequence ID" value="NZ_BNAD01000005.1"/>
</dbReference>
<keyword evidence="4" id="KW-1185">Reference proteome</keyword>
<feature type="domain" description="N-acetyltransferase" evidence="2">
    <location>
        <begin position="4"/>
        <end position="164"/>
    </location>
</feature>
<organism evidence="3 4">
    <name type="scientific">Nocardioides flavus</name>
    <name type="common">ex Wang et al. 2016</name>
    <dbReference type="NCBI Taxonomy" id="2058780"/>
    <lineage>
        <taxon>Bacteria</taxon>
        <taxon>Bacillati</taxon>
        <taxon>Actinomycetota</taxon>
        <taxon>Actinomycetes</taxon>
        <taxon>Propionibacteriales</taxon>
        <taxon>Nocardioidaceae</taxon>
        <taxon>Nocardioides</taxon>
    </lineage>
</organism>
<dbReference type="Proteomes" id="UP000597341">
    <property type="component" value="Unassembled WGS sequence"/>
</dbReference>
<comment type="caution">
    <text evidence="3">The sequence shown here is derived from an EMBL/GenBank/DDBJ whole genome shotgun (WGS) entry which is preliminary data.</text>
</comment>
<accession>A0ABQ3HL58</accession>
<evidence type="ECO:0000313" key="3">
    <source>
        <dbReference type="EMBL" id="GHE17643.1"/>
    </source>
</evidence>
<name>A0ABQ3HL58_9ACTN</name>
<dbReference type="InterPro" id="IPR000182">
    <property type="entry name" value="GNAT_dom"/>
</dbReference>
<dbReference type="Gene3D" id="3.40.630.30">
    <property type="match status" value="1"/>
</dbReference>
<sequence>MSDLELRRVRREELAAAGDVCVAAYEPFLTGAEDDYRERLRDVETRDAQAEVWVAVLPPDEGGQVVGVVTWCPPGSPWREIGRDDEGEFRMLAVAPGAQGRGVGTALARMCEAHAREHGATGMALSSLATMTAAHRVYARLGYWRDPARDWSPLPGVDLLAFAKTF</sequence>
<dbReference type="InterPro" id="IPR016181">
    <property type="entry name" value="Acyl_CoA_acyltransferase"/>
</dbReference>
<gene>
    <name evidence="3" type="ORF">GCM10011376_22530</name>
</gene>
<evidence type="ECO:0000256" key="1">
    <source>
        <dbReference type="ARBA" id="ARBA00022679"/>
    </source>
</evidence>
<dbReference type="EMBL" id="BNAD01000005">
    <property type="protein sequence ID" value="GHE17643.1"/>
    <property type="molecule type" value="Genomic_DNA"/>
</dbReference>
<dbReference type="PROSITE" id="PS51186">
    <property type="entry name" value="GNAT"/>
    <property type="match status" value="1"/>
</dbReference>
<dbReference type="PANTHER" id="PTHR13947:SF37">
    <property type="entry name" value="LD18367P"/>
    <property type="match status" value="1"/>
</dbReference>
<keyword evidence="1" id="KW-0808">Transferase</keyword>
<dbReference type="PANTHER" id="PTHR13947">
    <property type="entry name" value="GNAT FAMILY N-ACETYLTRANSFERASE"/>
    <property type="match status" value="1"/>
</dbReference>
<evidence type="ECO:0000259" key="2">
    <source>
        <dbReference type="PROSITE" id="PS51186"/>
    </source>
</evidence>
<dbReference type="InterPro" id="IPR050769">
    <property type="entry name" value="NAT_camello-type"/>
</dbReference>